<proteinExistence type="predicted"/>
<feature type="compositionally biased region" description="Basic and acidic residues" evidence="4">
    <location>
        <begin position="34"/>
        <end position="46"/>
    </location>
</feature>
<evidence type="ECO:0000256" key="1">
    <source>
        <dbReference type="ARBA" id="ARBA00022723"/>
    </source>
</evidence>
<dbReference type="Proteomes" id="UP000003835">
    <property type="component" value="Unassembled WGS sequence"/>
</dbReference>
<dbReference type="GO" id="GO:0051536">
    <property type="term" value="F:iron-sulfur cluster binding"/>
    <property type="evidence" value="ECO:0007669"/>
    <property type="project" value="UniProtKB-KW"/>
</dbReference>
<dbReference type="GO" id="GO:0046872">
    <property type="term" value="F:metal ion binding"/>
    <property type="evidence" value="ECO:0007669"/>
    <property type="project" value="UniProtKB-KW"/>
</dbReference>
<keyword evidence="2" id="KW-0408">Iron</keyword>
<dbReference type="Gene3D" id="1.10.10.1590">
    <property type="entry name" value="NADH-quinone oxidoreductase subunit E"/>
    <property type="match status" value="1"/>
</dbReference>
<reference evidence="5 6" key="1">
    <citation type="submission" date="2008-07" db="EMBL/GenBank/DDBJ databases">
        <authorList>
            <person name="Tandeau de Marsac N."/>
            <person name="Ferriera S."/>
            <person name="Johnson J."/>
            <person name="Kravitz S."/>
            <person name="Beeson K."/>
            <person name="Sutton G."/>
            <person name="Rogers Y.-H."/>
            <person name="Friedman R."/>
            <person name="Frazier M."/>
            <person name="Venter J.C."/>
        </authorList>
    </citation>
    <scope>NUCLEOTIDE SEQUENCE [LARGE SCALE GENOMIC DNA]</scope>
    <source>
        <strain evidence="5 6">PCC 7420</strain>
    </source>
</reference>
<dbReference type="PANTHER" id="PTHR43342:SF2">
    <property type="entry name" value="POTENTIAL NAD-REDUCING HYDROGENASE SUBUNIT"/>
    <property type="match status" value="1"/>
</dbReference>
<dbReference type="Pfam" id="PF01257">
    <property type="entry name" value="2Fe-2S_thioredx"/>
    <property type="match status" value="1"/>
</dbReference>
<dbReference type="EMBL" id="DS989851">
    <property type="protein sequence ID" value="EDX74894.1"/>
    <property type="molecule type" value="Genomic_DNA"/>
</dbReference>
<dbReference type="STRING" id="118168.MC7420_768"/>
<dbReference type="InterPro" id="IPR028431">
    <property type="entry name" value="NADP_DH_HndA-like"/>
</dbReference>
<dbReference type="CDD" id="cd03064">
    <property type="entry name" value="TRX_Fd_NuoE"/>
    <property type="match status" value="1"/>
</dbReference>
<gene>
    <name evidence="5" type="ORF">MC7420_768</name>
</gene>
<feature type="compositionally biased region" description="Polar residues" evidence="4">
    <location>
        <begin position="8"/>
        <end position="28"/>
    </location>
</feature>
<name>B4VSZ8_9CYAN</name>
<evidence type="ECO:0000313" key="5">
    <source>
        <dbReference type="EMBL" id="EDX74894.1"/>
    </source>
</evidence>
<evidence type="ECO:0000256" key="2">
    <source>
        <dbReference type="ARBA" id="ARBA00023004"/>
    </source>
</evidence>
<dbReference type="SUPFAM" id="SSF52833">
    <property type="entry name" value="Thioredoxin-like"/>
    <property type="match status" value="1"/>
</dbReference>
<dbReference type="HOGENOM" id="CLU_054362_2_1_3"/>
<dbReference type="eggNOG" id="COG1905">
    <property type="taxonomic scope" value="Bacteria"/>
</dbReference>
<dbReference type="InterPro" id="IPR041921">
    <property type="entry name" value="NuoE_N"/>
</dbReference>
<evidence type="ECO:0000256" key="3">
    <source>
        <dbReference type="ARBA" id="ARBA00023014"/>
    </source>
</evidence>
<keyword evidence="1" id="KW-0479">Metal-binding</keyword>
<feature type="region of interest" description="Disordered" evidence="4">
    <location>
        <begin position="1"/>
        <end position="46"/>
    </location>
</feature>
<protein>
    <submittedName>
        <fullName evidence="5">Respiratory-chain NADH dehydrogenase 24 Kd subunit superfamily</fullName>
    </submittedName>
</protein>
<dbReference type="InterPro" id="IPR036249">
    <property type="entry name" value="Thioredoxin-like_sf"/>
</dbReference>
<dbReference type="AlphaFoldDB" id="B4VSZ8"/>
<dbReference type="Gene3D" id="3.40.30.10">
    <property type="entry name" value="Glutaredoxin"/>
    <property type="match status" value="1"/>
</dbReference>
<dbReference type="InterPro" id="IPR042128">
    <property type="entry name" value="NuoE_dom"/>
</dbReference>
<evidence type="ECO:0000313" key="6">
    <source>
        <dbReference type="Proteomes" id="UP000003835"/>
    </source>
</evidence>
<evidence type="ECO:0000256" key="4">
    <source>
        <dbReference type="SAM" id="MobiDB-lite"/>
    </source>
</evidence>
<keyword evidence="3" id="KW-0411">Iron-sulfur</keyword>
<organism evidence="5 6">
    <name type="scientific">Coleofasciculus chthonoplastes PCC 7420</name>
    <dbReference type="NCBI Taxonomy" id="118168"/>
    <lineage>
        <taxon>Bacteria</taxon>
        <taxon>Bacillati</taxon>
        <taxon>Cyanobacteriota</taxon>
        <taxon>Cyanophyceae</taxon>
        <taxon>Coleofasciculales</taxon>
        <taxon>Coleofasciculaceae</taxon>
        <taxon>Coleofasciculus</taxon>
    </lineage>
</organism>
<dbReference type="PANTHER" id="PTHR43342">
    <property type="entry name" value="NADH-QUINONE OXIDOREDUCTASE, E SUBUNIT"/>
    <property type="match status" value="1"/>
</dbReference>
<accession>B4VSZ8</accession>
<dbReference type="NCBIfam" id="NF005747">
    <property type="entry name" value="PRK07571.1"/>
    <property type="match status" value="1"/>
</dbReference>
<sequence length="197" mass="21194">MGWANAHPTDTQNKGELTMATVPTSRADTTAAKKPKEAKKGHPSGDKRFKVLDITMKRAQYRPDVLIEVLHKAQEAFGYLEEDVLLYVARGLKLPLSRVYGVATFYHLFSLKPGGTHTCVVCTGTACYVKGGGQVLSALEEHFGIQVGDTTPDGEMSLLSARCLGACGIAPAVVFDGTVAPKQTAELALEKVKGWME</sequence>
<keyword evidence="6" id="KW-1185">Reference proteome</keyword>